<dbReference type="InterPro" id="IPR003018">
    <property type="entry name" value="GAF"/>
</dbReference>
<dbReference type="AlphaFoldDB" id="X0TL83"/>
<dbReference type="SMART" id="SM00065">
    <property type="entry name" value="GAF"/>
    <property type="match status" value="1"/>
</dbReference>
<dbReference type="EMBL" id="BARS01013157">
    <property type="protein sequence ID" value="GAF93979.1"/>
    <property type="molecule type" value="Genomic_DNA"/>
</dbReference>
<protein>
    <recommendedName>
        <fullName evidence="1">GAF domain-containing protein</fullName>
    </recommendedName>
</protein>
<dbReference type="SUPFAM" id="SSF55781">
    <property type="entry name" value="GAF domain-like"/>
    <property type="match status" value="1"/>
</dbReference>
<feature type="domain" description="GAF" evidence="1">
    <location>
        <begin position="1"/>
        <end position="125"/>
    </location>
</feature>
<organism evidence="2">
    <name type="scientific">marine sediment metagenome</name>
    <dbReference type="NCBI Taxonomy" id="412755"/>
    <lineage>
        <taxon>unclassified sequences</taxon>
        <taxon>metagenomes</taxon>
        <taxon>ecological metagenomes</taxon>
    </lineage>
</organism>
<sequence length="163" mass="17967">MYLLDQQAQELVLATCRGVPEEFADEVRTLKVGESLTGRAAQSGEPIVVDDLTTDSRVTTTLVSGEGIRSFAAIPMKSKEKVQGVMHVASHKYHPFSPEEVRLYTAIANQIGVAIHNARLWYDTKRRLQESTTLLEIGRALASVLALDELLQMIVDSAVETIE</sequence>
<comment type="caution">
    <text evidence="2">The sequence shown here is derived from an EMBL/GenBank/DDBJ whole genome shotgun (WGS) entry which is preliminary data.</text>
</comment>
<accession>X0TL83</accession>
<gene>
    <name evidence="2" type="ORF">S01H1_23023</name>
</gene>
<dbReference type="Gene3D" id="3.30.450.40">
    <property type="match status" value="1"/>
</dbReference>
<dbReference type="Pfam" id="PF13185">
    <property type="entry name" value="GAF_2"/>
    <property type="match status" value="1"/>
</dbReference>
<name>X0TL83_9ZZZZ</name>
<dbReference type="InterPro" id="IPR029016">
    <property type="entry name" value="GAF-like_dom_sf"/>
</dbReference>
<evidence type="ECO:0000313" key="2">
    <source>
        <dbReference type="EMBL" id="GAF93979.1"/>
    </source>
</evidence>
<evidence type="ECO:0000259" key="1">
    <source>
        <dbReference type="SMART" id="SM00065"/>
    </source>
</evidence>
<feature type="non-terminal residue" evidence="2">
    <location>
        <position position="163"/>
    </location>
</feature>
<proteinExistence type="predicted"/>
<reference evidence="2" key="1">
    <citation type="journal article" date="2014" name="Front. Microbiol.">
        <title>High frequency of phylogenetically diverse reductive dehalogenase-homologous genes in deep subseafloor sedimentary metagenomes.</title>
        <authorList>
            <person name="Kawai M."/>
            <person name="Futagami T."/>
            <person name="Toyoda A."/>
            <person name="Takaki Y."/>
            <person name="Nishi S."/>
            <person name="Hori S."/>
            <person name="Arai W."/>
            <person name="Tsubouchi T."/>
            <person name="Morono Y."/>
            <person name="Uchiyama I."/>
            <person name="Ito T."/>
            <person name="Fujiyama A."/>
            <person name="Inagaki F."/>
            <person name="Takami H."/>
        </authorList>
    </citation>
    <scope>NUCLEOTIDE SEQUENCE</scope>
    <source>
        <strain evidence="2">Expedition CK06-06</strain>
    </source>
</reference>